<dbReference type="GO" id="GO:0005856">
    <property type="term" value="C:cytoskeleton"/>
    <property type="evidence" value="ECO:0007669"/>
    <property type="project" value="TreeGrafter"/>
</dbReference>
<dbReference type="GO" id="GO:0030838">
    <property type="term" value="P:positive regulation of actin filament polymerization"/>
    <property type="evidence" value="ECO:0007669"/>
    <property type="project" value="TreeGrafter"/>
</dbReference>
<sequence>MSELKRSRTSVGVARKPSILAKTFLRSCKNSPLSGDVISRPLALRHTAHVGASGHNFGDLSFLEPGGRCRKSNGLECDGEYDSPVLCKAESIPSVACNSLAHGGSGLISDSGHGSDATFDKISSQFSSATEDDLSSISDKSESPEEKNEVFCDFRIDLGPDLLEDVMCMIAQIHPDREIESNRKTTHAKTKPIKV</sequence>
<organism evidence="2">
    <name type="scientific">Oikopleura dioica</name>
    <name type="common">Tunicate</name>
    <dbReference type="NCBI Taxonomy" id="34765"/>
    <lineage>
        <taxon>Eukaryota</taxon>
        <taxon>Metazoa</taxon>
        <taxon>Chordata</taxon>
        <taxon>Tunicata</taxon>
        <taxon>Appendicularia</taxon>
        <taxon>Copelata</taxon>
        <taxon>Oikopleuridae</taxon>
        <taxon>Oikopleura</taxon>
    </lineage>
</organism>
<evidence type="ECO:0000313" key="3">
    <source>
        <dbReference type="Proteomes" id="UP000001307"/>
    </source>
</evidence>
<dbReference type="InterPro" id="IPR051296">
    <property type="entry name" value="Cdc42_Effector_BORG/CEP"/>
</dbReference>
<dbReference type="GO" id="GO:0005886">
    <property type="term" value="C:plasma membrane"/>
    <property type="evidence" value="ECO:0007669"/>
    <property type="project" value="TreeGrafter"/>
</dbReference>
<dbReference type="PANTHER" id="PTHR15344">
    <property type="entry name" value="CDC42 EFFECTOR PROTEIN BORG"/>
    <property type="match status" value="1"/>
</dbReference>
<gene>
    <name evidence="2" type="ORF">GSOID_T00013956001</name>
</gene>
<evidence type="ECO:0000259" key="1">
    <source>
        <dbReference type="PROSITE" id="PS50108"/>
    </source>
</evidence>
<dbReference type="InterPro" id="IPR000095">
    <property type="entry name" value="CRIB_dom"/>
</dbReference>
<dbReference type="Proteomes" id="UP000001307">
    <property type="component" value="Unassembled WGS sequence"/>
</dbReference>
<dbReference type="PROSITE" id="PS50108">
    <property type="entry name" value="CRIB"/>
    <property type="match status" value="1"/>
</dbReference>
<proteinExistence type="predicted"/>
<reference evidence="2" key="1">
    <citation type="journal article" date="2010" name="Science">
        <title>Plasticity of animal genome architecture unmasked by rapid evolution of a pelagic tunicate.</title>
        <authorList>
            <person name="Denoeud F."/>
            <person name="Henriet S."/>
            <person name="Mungpakdee S."/>
            <person name="Aury J.M."/>
            <person name="Da Silva C."/>
            <person name="Brinkmann H."/>
            <person name="Mikhaleva J."/>
            <person name="Olsen L.C."/>
            <person name="Jubin C."/>
            <person name="Canestro C."/>
            <person name="Bouquet J.M."/>
            <person name="Danks G."/>
            <person name="Poulain J."/>
            <person name="Campsteijn C."/>
            <person name="Adamski M."/>
            <person name="Cross I."/>
            <person name="Yadetie F."/>
            <person name="Muffato M."/>
            <person name="Louis A."/>
            <person name="Butcher S."/>
            <person name="Tsagkogeorga G."/>
            <person name="Konrad A."/>
            <person name="Singh S."/>
            <person name="Jensen M.F."/>
            <person name="Cong E.H."/>
            <person name="Eikeseth-Otteraa H."/>
            <person name="Noel B."/>
            <person name="Anthouard V."/>
            <person name="Porcel B.M."/>
            <person name="Kachouri-Lafond R."/>
            <person name="Nishino A."/>
            <person name="Ugolini M."/>
            <person name="Chourrout P."/>
            <person name="Nishida H."/>
            <person name="Aasland R."/>
            <person name="Huzurbazar S."/>
            <person name="Westhof E."/>
            <person name="Delsuc F."/>
            <person name="Lehrach H."/>
            <person name="Reinhardt R."/>
            <person name="Weissenbach J."/>
            <person name="Roy S.W."/>
            <person name="Artiguenave F."/>
            <person name="Postlethwait J.H."/>
            <person name="Manak J.R."/>
            <person name="Thompson E.M."/>
            <person name="Jaillon O."/>
            <person name="Du Pasquier L."/>
            <person name="Boudinot P."/>
            <person name="Liberles D.A."/>
            <person name="Volff J.N."/>
            <person name="Philippe H."/>
            <person name="Lenhard B."/>
            <person name="Roest Crollius H."/>
            <person name="Wincker P."/>
            <person name="Chourrout D."/>
        </authorList>
    </citation>
    <scope>NUCLEOTIDE SEQUENCE [LARGE SCALE GENOMIC DNA]</scope>
</reference>
<dbReference type="EMBL" id="FN653594">
    <property type="protein sequence ID" value="CBY15654.1"/>
    <property type="molecule type" value="Genomic_DNA"/>
</dbReference>
<dbReference type="InParanoid" id="E4Y1A7"/>
<protein>
    <recommendedName>
        <fullName evidence="1">CRIB domain-containing protein</fullName>
    </recommendedName>
</protein>
<dbReference type="GO" id="GO:0007266">
    <property type="term" value="P:Rho protein signal transduction"/>
    <property type="evidence" value="ECO:0007669"/>
    <property type="project" value="TreeGrafter"/>
</dbReference>
<dbReference type="GO" id="GO:0008360">
    <property type="term" value="P:regulation of cell shape"/>
    <property type="evidence" value="ECO:0007669"/>
    <property type="project" value="TreeGrafter"/>
</dbReference>
<dbReference type="GO" id="GO:0005737">
    <property type="term" value="C:cytoplasm"/>
    <property type="evidence" value="ECO:0007669"/>
    <property type="project" value="TreeGrafter"/>
</dbReference>
<feature type="domain" description="CRIB" evidence="1">
    <location>
        <begin position="38"/>
        <end position="51"/>
    </location>
</feature>
<dbReference type="OrthoDB" id="8898624at2759"/>
<dbReference type="GO" id="GO:0031274">
    <property type="term" value="P:positive regulation of pseudopodium assembly"/>
    <property type="evidence" value="ECO:0007669"/>
    <property type="project" value="TreeGrafter"/>
</dbReference>
<keyword evidence="3" id="KW-1185">Reference proteome</keyword>
<dbReference type="PANTHER" id="PTHR15344:SF12">
    <property type="entry name" value="CRIB DOMAIN-CONTAINING PROTEIN"/>
    <property type="match status" value="1"/>
</dbReference>
<dbReference type="AlphaFoldDB" id="E4Y1A7"/>
<evidence type="ECO:0000313" key="2">
    <source>
        <dbReference type="EMBL" id="CBY15654.1"/>
    </source>
</evidence>
<accession>E4Y1A7</accession>
<name>E4Y1A7_OIKDI</name>
<dbReference type="GO" id="GO:0031267">
    <property type="term" value="F:small GTPase binding"/>
    <property type="evidence" value="ECO:0007669"/>
    <property type="project" value="TreeGrafter"/>
</dbReference>